<protein>
    <recommendedName>
        <fullName evidence="4">DUF4315 family protein</fullName>
    </recommendedName>
</protein>
<dbReference type="Proteomes" id="UP000215027">
    <property type="component" value="Plasmid III"/>
</dbReference>
<accession>A0A160T999</accession>
<evidence type="ECO:0000256" key="1">
    <source>
        <dbReference type="SAM" id="Coils"/>
    </source>
</evidence>
<evidence type="ECO:0008006" key="4">
    <source>
        <dbReference type="Google" id="ProtNLM"/>
    </source>
</evidence>
<evidence type="ECO:0000313" key="3">
    <source>
        <dbReference type="Proteomes" id="UP000215027"/>
    </source>
</evidence>
<dbReference type="RefSeq" id="WP_095045716.1">
    <property type="nucleotide sequence ID" value="NZ_LN890657.1"/>
</dbReference>
<sequence>MKNLTNMTVEQLEKEIHTLDEKRSAIREEMRQVHAELDKRLAEQGAAAALERLSDGERRALLQMIEEAGGVESLAAVGVPGDAR</sequence>
<name>A0A160T999_9CHLR</name>
<feature type="coiled-coil region" evidence="1">
    <location>
        <begin position="2"/>
        <end position="29"/>
    </location>
</feature>
<gene>
    <name evidence="2" type="ORF">CFX0092_P0019</name>
</gene>
<geneLocation type="plasmid" evidence="2 3">
    <name>III</name>
</geneLocation>
<dbReference type="AlphaFoldDB" id="A0A160T999"/>
<organism evidence="2 3">
    <name type="scientific">Candidatus Promineifilum breve</name>
    <dbReference type="NCBI Taxonomy" id="1806508"/>
    <lineage>
        <taxon>Bacteria</taxon>
        <taxon>Bacillati</taxon>
        <taxon>Chloroflexota</taxon>
        <taxon>Ardenticatenia</taxon>
        <taxon>Candidatus Promineifilales</taxon>
        <taxon>Candidatus Promineifilaceae</taxon>
        <taxon>Candidatus Promineifilum</taxon>
    </lineage>
</organism>
<keyword evidence="3" id="KW-1185">Reference proteome</keyword>
<dbReference type="EMBL" id="LN890657">
    <property type="protein sequence ID" value="CUS06419.1"/>
    <property type="molecule type" value="Genomic_DNA"/>
</dbReference>
<proteinExistence type="predicted"/>
<reference evidence="2" key="1">
    <citation type="submission" date="2016-01" db="EMBL/GenBank/DDBJ databases">
        <authorList>
            <person name="Mcilroy J.S."/>
            <person name="Karst M S."/>
            <person name="Albertsen M."/>
        </authorList>
    </citation>
    <scope>NUCLEOTIDE SEQUENCE</scope>
    <source>
        <strain evidence="2">Cfx-K</strain>
        <plasmid evidence="2">III</plasmid>
    </source>
</reference>
<dbReference type="KEGG" id="pbf:CFX0092_P0019"/>
<keyword evidence="1" id="KW-0175">Coiled coil</keyword>
<evidence type="ECO:0000313" key="2">
    <source>
        <dbReference type="EMBL" id="CUS06419.1"/>
    </source>
</evidence>
<keyword evidence="2" id="KW-0614">Plasmid</keyword>